<feature type="compositionally biased region" description="Pro residues" evidence="1">
    <location>
        <begin position="53"/>
        <end position="62"/>
    </location>
</feature>
<keyword evidence="3" id="KW-1185">Reference proteome</keyword>
<feature type="compositionally biased region" description="Gly residues" evidence="1">
    <location>
        <begin position="23"/>
        <end position="32"/>
    </location>
</feature>
<evidence type="ECO:0000256" key="1">
    <source>
        <dbReference type="SAM" id="MobiDB-lite"/>
    </source>
</evidence>
<organism evidence="2 3">
    <name type="scientific">Paenibacillus lacisoli</name>
    <dbReference type="NCBI Taxonomy" id="3064525"/>
    <lineage>
        <taxon>Bacteria</taxon>
        <taxon>Bacillati</taxon>
        <taxon>Bacillota</taxon>
        <taxon>Bacilli</taxon>
        <taxon>Bacillales</taxon>
        <taxon>Paenibacillaceae</taxon>
        <taxon>Paenibacillus</taxon>
    </lineage>
</organism>
<dbReference type="EMBL" id="JAUQTB010000004">
    <property type="protein sequence ID" value="MDO7906787.1"/>
    <property type="molecule type" value="Genomic_DNA"/>
</dbReference>
<evidence type="ECO:0000313" key="3">
    <source>
        <dbReference type="Proteomes" id="UP001240171"/>
    </source>
</evidence>
<feature type="region of interest" description="Disordered" evidence="1">
    <location>
        <begin position="1"/>
        <end position="104"/>
    </location>
</feature>
<reference evidence="2 3" key="1">
    <citation type="submission" date="2023-07" db="EMBL/GenBank/DDBJ databases">
        <title>Paenibacillus sp. JX-17 nov. isolated from soil.</title>
        <authorList>
            <person name="Wan Y."/>
            <person name="Liu B."/>
        </authorList>
    </citation>
    <scope>NUCLEOTIDE SEQUENCE [LARGE SCALE GENOMIC DNA]</scope>
    <source>
        <strain evidence="2 3">JX-17</strain>
    </source>
</reference>
<gene>
    <name evidence="2" type="ORF">Q5741_10160</name>
</gene>
<proteinExistence type="predicted"/>
<dbReference type="Proteomes" id="UP001240171">
    <property type="component" value="Unassembled WGS sequence"/>
</dbReference>
<comment type="caution">
    <text evidence="2">The sequence shown here is derived from an EMBL/GenBank/DDBJ whole genome shotgun (WGS) entry which is preliminary data.</text>
</comment>
<sequence>MSIFSPPGNQGPLSPQGPFNPIGGPGGQGPVGPQGPFNPPGPAGGPGGGPIGPLNPPGPVGPVGPLGPQGPFNPFGPVFPSPGPGPGPGPGSQQPSSPPPSFIPPKPLTSVYAVDPGAIAGCLFRNTFVWLRNGQRFWFYPVFVGRNSVAGFRWNGFFWTYLGVDLNQIESFTCY</sequence>
<protein>
    <submittedName>
        <fullName evidence="2">Transporter</fullName>
    </submittedName>
</protein>
<accession>A0ABT9CC23</accession>
<evidence type="ECO:0000313" key="2">
    <source>
        <dbReference type="EMBL" id="MDO7906787.1"/>
    </source>
</evidence>
<feature type="compositionally biased region" description="Pro residues" evidence="1">
    <location>
        <begin position="77"/>
        <end position="89"/>
    </location>
</feature>
<name>A0ABT9CC23_9BACL</name>
<dbReference type="RefSeq" id="WP_305023982.1">
    <property type="nucleotide sequence ID" value="NZ_JAUQTB010000004.1"/>
</dbReference>